<keyword evidence="3" id="KW-0731">Sigma factor</keyword>
<comment type="similarity">
    <text evidence="1">Belongs to the sigma-70 factor family. ECF subfamily.</text>
</comment>
<keyword evidence="4" id="KW-0804">Transcription</keyword>
<dbReference type="InterPro" id="IPR014284">
    <property type="entry name" value="RNA_pol_sigma-70_dom"/>
</dbReference>
<dbReference type="NCBIfam" id="TIGR02937">
    <property type="entry name" value="sigma70-ECF"/>
    <property type="match status" value="1"/>
</dbReference>
<dbReference type="PANTHER" id="PTHR43133:SF62">
    <property type="entry name" value="RNA POLYMERASE SIGMA FACTOR SIGZ"/>
    <property type="match status" value="1"/>
</dbReference>
<dbReference type="CDD" id="cd06171">
    <property type="entry name" value="Sigma70_r4"/>
    <property type="match status" value="1"/>
</dbReference>
<organism evidence="7 8">
    <name type="scientific">Candidatus Amunia macphersoniae</name>
    <dbReference type="NCBI Taxonomy" id="3127014"/>
    <lineage>
        <taxon>Bacteria</taxon>
        <taxon>Bacillati</taxon>
        <taxon>Candidatus Dormiibacterota</taxon>
        <taxon>Candidatus Dormibacteria</taxon>
        <taxon>Candidatus Aeolococcales</taxon>
        <taxon>Candidatus Aeolococcaceae</taxon>
        <taxon>Candidatus Amunia</taxon>
    </lineage>
</organism>
<comment type="caution">
    <text evidence="7">The sequence shown here is derived from an EMBL/GenBank/DDBJ whole genome shotgun (WGS) entry which is preliminary data.</text>
</comment>
<evidence type="ECO:0000259" key="5">
    <source>
        <dbReference type="Pfam" id="PF04542"/>
    </source>
</evidence>
<evidence type="ECO:0000259" key="6">
    <source>
        <dbReference type="Pfam" id="PF08281"/>
    </source>
</evidence>
<evidence type="ECO:0000256" key="4">
    <source>
        <dbReference type="ARBA" id="ARBA00023163"/>
    </source>
</evidence>
<name>A0A934NFE5_9BACT</name>
<feature type="domain" description="RNA polymerase sigma-70 region 2" evidence="5">
    <location>
        <begin position="22"/>
        <end position="89"/>
    </location>
</feature>
<dbReference type="Gene3D" id="1.10.1740.10">
    <property type="match status" value="1"/>
</dbReference>
<dbReference type="GO" id="GO:0003677">
    <property type="term" value="F:DNA binding"/>
    <property type="evidence" value="ECO:0007669"/>
    <property type="project" value="InterPro"/>
</dbReference>
<dbReference type="Pfam" id="PF04542">
    <property type="entry name" value="Sigma70_r2"/>
    <property type="match status" value="1"/>
</dbReference>
<sequence length="187" mass="21236">MSDDDRMLDLLTRAEPEGVEMLYDRYAGLAYTLAFRVLNDAGTAEDVVQEAFLSIWRRASTYRSDRGSLRTWVCSIVHHRALDRLRGRSGRDRQDVALEHAPIEATSISDTWDRVAVELERDEIRAALGDLSVEQRETIELAYFGGYSQTEISDLMRVPLGTVKGRTRLALRKLRGVLEYRVAEGMA</sequence>
<dbReference type="SUPFAM" id="SSF88659">
    <property type="entry name" value="Sigma3 and sigma4 domains of RNA polymerase sigma factors"/>
    <property type="match status" value="1"/>
</dbReference>
<evidence type="ECO:0000256" key="2">
    <source>
        <dbReference type="ARBA" id="ARBA00023015"/>
    </source>
</evidence>
<feature type="domain" description="RNA polymerase sigma factor 70 region 4 type 2" evidence="6">
    <location>
        <begin position="122"/>
        <end position="174"/>
    </location>
</feature>
<proteinExistence type="inferred from homology"/>
<dbReference type="Pfam" id="PF08281">
    <property type="entry name" value="Sigma70_r4_2"/>
    <property type="match status" value="1"/>
</dbReference>
<dbReference type="EMBL" id="JAEKNN010000052">
    <property type="protein sequence ID" value="MBJ7609833.1"/>
    <property type="molecule type" value="Genomic_DNA"/>
</dbReference>
<dbReference type="InterPro" id="IPR013324">
    <property type="entry name" value="RNA_pol_sigma_r3/r4-like"/>
</dbReference>
<evidence type="ECO:0000256" key="1">
    <source>
        <dbReference type="ARBA" id="ARBA00010641"/>
    </source>
</evidence>
<dbReference type="InterPro" id="IPR013325">
    <property type="entry name" value="RNA_pol_sigma_r2"/>
</dbReference>
<reference evidence="7 8" key="1">
    <citation type="submission" date="2020-10" db="EMBL/GenBank/DDBJ databases">
        <title>Ca. Dormibacterota MAGs.</title>
        <authorList>
            <person name="Montgomery K."/>
        </authorList>
    </citation>
    <scope>NUCLEOTIDE SEQUENCE [LARGE SCALE GENOMIC DNA]</scope>
    <source>
        <strain evidence="7">Mitchell_Peninsula_5</strain>
    </source>
</reference>
<evidence type="ECO:0000313" key="8">
    <source>
        <dbReference type="Proteomes" id="UP000614410"/>
    </source>
</evidence>
<dbReference type="Proteomes" id="UP000614410">
    <property type="component" value="Unassembled WGS sequence"/>
</dbReference>
<evidence type="ECO:0000313" key="7">
    <source>
        <dbReference type="EMBL" id="MBJ7609833.1"/>
    </source>
</evidence>
<protein>
    <submittedName>
        <fullName evidence="7">Sigma-70 family RNA polymerase sigma factor</fullName>
    </submittedName>
</protein>
<dbReference type="PANTHER" id="PTHR43133">
    <property type="entry name" value="RNA POLYMERASE ECF-TYPE SIGMA FACTO"/>
    <property type="match status" value="1"/>
</dbReference>
<dbReference type="SUPFAM" id="SSF88946">
    <property type="entry name" value="Sigma2 domain of RNA polymerase sigma factors"/>
    <property type="match status" value="1"/>
</dbReference>
<dbReference type="AlphaFoldDB" id="A0A934NFE5"/>
<dbReference type="Gene3D" id="1.10.10.10">
    <property type="entry name" value="Winged helix-like DNA-binding domain superfamily/Winged helix DNA-binding domain"/>
    <property type="match status" value="1"/>
</dbReference>
<accession>A0A934NFE5</accession>
<dbReference type="InterPro" id="IPR039425">
    <property type="entry name" value="RNA_pol_sigma-70-like"/>
</dbReference>
<dbReference type="GO" id="GO:0016987">
    <property type="term" value="F:sigma factor activity"/>
    <property type="evidence" value="ECO:0007669"/>
    <property type="project" value="UniProtKB-KW"/>
</dbReference>
<evidence type="ECO:0000256" key="3">
    <source>
        <dbReference type="ARBA" id="ARBA00023082"/>
    </source>
</evidence>
<dbReference type="InterPro" id="IPR013249">
    <property type="entry name" value="RNA_pol_sigma70_r4_t2"/>
</dbReference>
<gene>
    <name evidence="7" type="ORF">JF887_10465</name>
</gene>
<dbReference type="InterPro" id="IPR036388">
    <property type="entry name" value="WH-like_DNA-bd_sf"/>
</dbReference>
<dbReference type="GO" id="GO:0006352">
    <property type="term" value="P:DNA-templated transcription initiation"/>
    <property type="evidence" value="ECO:0007669"/>
    <property type="project" value="InterPro"/>
</dbReference>
<keyword evidence="2" id="KW-0805">Transcription regulation</keyword>
<dbReference type="InterPro" id="IPR007627">
    <property type="entry name" value="RNA_pol_sigma70_r2"/>
</dbReference>